<dbReference type="GO" id="GO:0000272">
    <property type="term" value="P:polysaccharide catabolic process"/>
    <property type="evidence" value="ECO:0007669"/>
    <property type="project" value="UniProtKB-KW"/>
</dbReference>
<keyword evidence="2" id="KW-0119">Carbohydrate metabolism</keyword>
<dbReference type="GO" id="GO:0008810">
    <property type="term" value="F:cellulase activity"/>
    <property type="evidence" value="ECO:0007669"/>
    <property type="project" value="InterPro"/>
</dbReference>
<sequence length="259" mass="27367">MFGFQKVSFFLLLLPFVIAAPASEVEKRQGIDTSTHCGQWDVVTAGPYSLLLDQWGASGASSGSDCANLISLSGSTIAWKTSWTWVGGNGVKSYTNMQLNQGLNKQLSAIGSMFSTWRWSQSTSGTIVANVAYDLFTSSSPGGSNVNEIMIWLANFNAGPISFVYNSDGTPRPVASNVSLASHSWNVYSGSNGANNVYTFIPTSGSITSFSGDLNLFLKYLTANQGVSSSQYLKTAQAGTEATSGTATLTTSAYSLVIS</sequence>
<dbReference type="AlphaFoldDB" id="A0A2A9NGY3"/>
<reference evidence="4 5" key="1">
    <citation type="submission" date="2014-02" db="EMBL/GenBank/DDBJ databases">
        <title>Transposable element dynamics among asymbiotic and ectomycorrhizal Amanita fungi.</title>
        <authorList>
            <consortium name="DOE Joint Genome Institute"/>
            <person name="Hess J."/>
            <person name="Skrede I."/>
            <person name="Wolfe B."/>
            <person name="LaButti K."/>
            <person name="Ohm R.A."/>
            <person name="Grigoriev I.V."/>
            <person name="Pringle A."/>
        </authorList>
    </citation>
    <scope>NUCLEOTIDE SEQUENCE [LARGE SCALE GENOMIC DNA]</scope>
    <source>
        <strain evidence="4 5">SKay4041</strain>
    </source>
</reference>
<dbReference type="STRING" id="703135.A0A2A9NGY3"/>
<dbReference type="PANTHER" id="PTHR34002">
    <property type="entry name" value="BLR1656 PROTEIN"/>
    <property type="match status" value="1"/>
</dbReference>
<dbReference type="PANTHER" id="PTHR34002:SF9">
    <property type="entry name" value="XYLOGLUCAN-SPECIFIC ENDO-BETA-1,4-GLUCANASE A"/>
    <property type="match status" value="1"/>
</dbReference>
<dbReference type="Proteomes" id="UP000242287">
    <property type="component" value="Unassembled WGS sequence"/>
</dbReference>
<organism evidence="4 5">
    <name type="scientific">Amanita thiersii Skay4041</name>
    <dbReference type="NCBI Taxonomy" id="703135"/>
    <lineage>
        <taxon>Eukaryota</taxon>
        <taxon>Fungi</taxon>
        <taxon>Dikarya</taxon>
        <taxon>Basidiomycota</taxon>
        <taxon>Agaricomycotina</taxon>
        <taxon>Agaricomycetes</taxon>
        <taxon>Agaricomycetidae</taxon>
        <taxon>Agaricales</taxon>
        <taxon>Pluteineae</taxon>
        <taxon>Amanitaceae</taxon>
        <taxon>Amanita</taxon>
    </lineage>
</organism>
<evidence type="ECO:0000256" key="2">
    <source>
        <dbReference type="RuleBase" id="RU361163"/>
    </source>
</evidence>
<proteinExistence type="inferred from homology"/>
<dbReference type="SUPFAM" id="SSF49899">
    <property type="entry name" value="Concanavalin A-like lectins/glucanases"/>
    <property type="match status" value="1"/>
</dbReference>
<feature type="signal peptide" evidence="3">
    <location>
        <begin position="1"/>
        <end position="19"/>
    </location>
</feature>
<comment type="similarity">
    <text evidence="1 2">Belongs to the glycosyl hydrolase 12 (cellulase H) family.</text>
</comment>
<keyword evidence="2" id="KW-0624">Polysaccharide degradation</keyword>
<keyword evidence="3" id="KW-0732">Signal</keyword>
<dbReference type="EMBL" id="KZ302057">
    <property type="protein sequence ID" value="PFH48574.1"/>
    <property type="molecule type" value="Genomic_DNA"/>
</dbReference>
<gene>
    <name evidence="4" type="ORF">AMATHDRAFT_49399</name>
</gene>
<dbReference type="Gene3D" id="2.60.120.180">
    <property type="match status" value="1"/>
</dbReference>
<evidence type="ECO:0000313" key="5">
    <source>
        <dbReference type="Proteomes" id="UP000242287"/>
    </source>
</evidence>
<keyword evidence="5" id="KW-1185">Reference proteome</keyword>
<evidence type="ECO:0000313" key="4">
    <source>
        <dbReference type="EMBL" id="PFH48574.1"/>
    </source>
</evidence>
<dbReference type="InterPro" id="IPR013319">
    <property type="entry name" value="GH11/12"/>
</dbReference>
<dbReference type="InterPro" id="IPR002594">
    <property type="entry name" value="GH12"/>
</dbReference>
<keyword evidence="2 4" id="KW-0378">Hydrolase</keyword>
<evidence type="ECO:0000256" key="1">
    <source>
        <dbReference type="ARBA" id="ARBA00005519"/>
    </source>
</evidence>
<dbReference type="InterPro" id="IPR013320">
    <property type="entry name" value="ConA-like_dom_sf"/>
</dbReference>
<dbReference type="OrthoDB" id="95118at2759"/>
<name>A0A2A9NGY3_9AGAR</name>
<protein>
    <submittedName>
        <fullName evidence="4">Glycoside hydrolase family 12 protein</fullName>
    </submittedName>
</protein>
<feature type="chain" id="PRO_5012496159" evidence="3">
    <location>
        <begin position="20"/>
        <end position="259"/>
    </location>
</feature>
<dbReference type="Pfam" id="PF01670">
    <property type="entry name" value="Glyco_hydro_12"/>
    <property type="match status" value="1"/>
</dbReference>
<evidence type="ECO:0000256" key="3">
    <source>
        <dbReference type="SAM" id="SignalP"/>
    </source>
</evidence>
<accession>A0A2A9NGY3</accession>
<keyword evidence="2" id="KW-0326">Glycosidase</keyword>